<gene>
    <name evidence="2" type="ORF">PG999_000027</name>
</gene>
<feature type="region of interest" description="Disordered" evidence="1">
    <location>
        <begin position="47"/>
        <end position="79"/>
    </location>
</feature>
<proteinExistence type="predicted"/>
<feature type="compositionally biased region" description="Basic and acidic residues" evidence="1">
    <location>
        <begin position="63"/>
        <end position="76"/>
    </location>
</feature>
<evidence type="ECO:0000256" key="1">
    <source>
        <dbReference type="SAM" id="MobiDB-lite"/>
    </source>
</evidence>
<dbReference type="EMBL" id="JAQQWP010000001">
    <property type="protein sequence ID" value="KAK8131854.1"/>
    <property type="molecule type" value="Genomic_DNA"/>
</dbReference>
<evidence type="ECO:0000313" key="2">
    <source>
        <dbReference type="EMBL" id="KAK8131854.1"/>
    </source>
</evidence>
<keyword evidence="3" id="KW-1185">Reference proteome</keyword>
<accession>A0AAW0RAR7</accession>
<name>A0AAW0RAR7_9PEZI</name>
<dbReference type="Proteomes" id="UP001392437">
    <property type="component" value="Unassembled WGS sequence"/>
</dbReference>
<sequence>MAELKDTEELVITLGIWISTNSRGSKSYDIRFNNINLPRSVLSINHHQTEHQTEPPDAASGQRDSHKPSDAQRFEPEQDCTLAKLRRTSMGIVPKAPKAMISQTDMGAQPNQDYQNTHVVQHNGIPPPSAGFMSAPWVPPSGPPSHFPLNPAQPVFNNINPVQQPPQQEYPHQHVQWHPPAGRQLVEPPPGFANPANDRRSLNYKGNPNLPANQSDNIPLSRSCSLWITGLPAGCTYAMLLGSIRDCDKVFSLYINKARPAAGLWHAAAKLVFFSRRGVDQLLQQASEGRFLVGSLHPSLHLNDLLRKPAKPGPECRVIRIDGPVQVVNERWLRNFFKGKFTWEDDRVLVRRERLQLTRDGVLRPMRTVEWHFGSYQNQAQNAVKVLRRAPFCGMGGMTYGHMSIWIGASTHATPRSVMVRFVLSKQLNK</sequence>
<comment type="caution">
    <text evidence="2">The sequence shown here is derived from an EMBL/GenBank/DDBJ whole genome shotgun (WGS) entry which is preliminary data.</text>
</comment>
<protein>
    <submittedName>
        <fullName evidence="2">Uncharacterized protein</fullName>
    </submittedName>
</protein>
<reference evidence="2 3" key="1">
    <citation type="submission" date="2023-01" db="EMBL/GenBank/DDBJ databases">
        <title>Analysis of 21 Apiospora genomes using comparative genomics revels a genus with tremendous synthesis potential of carbohydrate active enzymes and secondary metabolites.</title>
        <authorList>
            <person name="Sorensen T."/>
        </authorList>
    </citation>
    <scope>NUCLEOTIDE SEQUENCE [LARGE SCALE GENOMIC DNA]</scope>
    <source>
        <strain evidence="2 3">CBS 117206</strain>
    </source>
</reference>
<evidence type="ECO:0000313" key="3">
    <source>
        <dbReference type="Proteomes" id="UP001392437"/>
    </source>
</evidence>
<organism evidence="2 3">
    <name type="scientific">Apiospora kogelbergensis</name>
    <dbReference type="NCBI Taxonomy" id="1337665"/>
    <lineage>
        <taxon>Eukaryota</taxon>
        <taxon>Fungi</taxon>
        <taxon>Dikarya</taxon>
        <taxon>Ascomycota</taxon>
        <taxon>Pezizomycotina</taxon>
        <taxon>Sordariomycetes</taxon>
        <taxon>Xylariomycetidae</taxon>
        <taxon>Amphisphaeriales</taxon>
        <taxon>Apiosporaceae</taxon>
        <taxon>Apiospora</taxon>
    </lineage>
</organism>
<dbReference type="AlphaFoldDB" id="A0AAW0RAR7"/>